<dbReference type="STRING" id="283909.R7UY86"/>
<feature type="transmembrane region" description="Helical" evidence="5">
    <location>
        <begin position="99"/>
        <end position="120"/>
    </location>
</feature>
<dbReference type="Gene3D" id="1.20.140.150">
    <property type="match status" value="1"/>
</dbReference>
<feature type="transmembrane region" description="Helical" evidence="5">
    <location>
        <begin position="132"/>
        <end position="151"/>
    </location>
</feature>
<evidence type="ECO:0000313" key="8">
    <source>
        <dbReference type="Proteomes" id="UP000014760"/>
    </source>
</evidence>
<proteinExistence type="predicted"/>
<dbReference type="GO" id="GO:0005886">
    <property type="term" value="C:plasma membrane"/>
    <property type="evidence" value="ECO:0007669"/>
    <property type="project" value="TreeGrafter"/>
</dbReference>
<dbReference type="HOGENOM" id="CLU_136407_0_0_1"/>
<feature type="transmembrane region" description="Helical" evidence="5">
    <location>
        <begin position="68"/>
        <end position="90"/>
    </location>
</feature>
<evidence type="ECO:0000256" key="4">
    <source>
        <dbReference type="ARBA" id="ARBA00023136"/>
    </source>
</evidence>
<dbReference type="EMBL" id="KB296645">
    <property type="protein sequence ID" value="ELU11543.1"/>
    <property type="molecule type" value="Genomic_DNA"/>
</dbReference>
<gene>
    <name evidence="6" type="ORF">CAPTEDRAFT_215353</name>
</gene>
<reference evidence="8" key="1">
    <citation type="submission" date="2012-12" db="EMBL/GenBank/DDBJ databases">
        <authorList>
            <person name="Hellsten U."/>
            <person name="Grimwood J."/>
            <person name="Chapman J.A."/>
            <person name="Shapiro H."/>
            <person name="Aerts A."/>
            <person name="Otillar R.P."/>
            <person name="Terry A.Y."/>
            <person name="Boore J.L."/>
            <person name="Simakov O."/>
            <person name="Marletaz F."/>
            <person name="Cho S.-J."/>
            <person name="Edsinger-Gonzales E."/>
            <person name="Havlak P."/>
            <person name="Kuo D.-H."/>
            <person name="Larsson T."/>
            <person name="Lv J."/>
            <person name="Arendt D."/>
            <person name="Savage R."/>
            <person name="Osoegawa K."/>
            <person name="de Jong P."/>
            <person name="Lindberg D.R."/>
            <person name="Seaver E.C."/>
            <person name="Weisblat D.A."/>
            <person name="Putnam N.H."/>
            <person name="Grigoriev I.V."/>
            <person name="Rokhsar D.S."/>
        </authorList>
    </citation>
    <scope>NUCLEOTIDE SEQUENCE</scope>
    <source>
        <strain evidence="8">I ESC-2004</strain>
    </source>
</reference>
<dbReference type="InterPro" id="IPR004031">
    <property type="entry name" value="PMP22/EMP/MP20/Claudin"/>
</dbReference>
<evidence type="ECO:0000256" key="2">
    <source>
        <dbReference type="ARBA" id="ARBA00022692"/>
    </source>
</evidence>
<name>R7UY86_CAPTE</name>
<dbReference type="PANTHER" id="PTHR10671">
    <property type="entry name" value="EPITHELIAL MEMBRANE PROTEIN-RELATED"/>
    <property type="match status" value="1"/>
</dbReference>
<evidence type="ECO:0000256" key="3">
    <source>
        <dbReference type="ARBA" id="ARBA00022989"/>
    </source>
</evidence>
<keyword evidence="8" id="KW-1185">Reference proteome</keyword>
<protein>
    <submittedName>
        <fullName evidence="6 7">Uncharacterized protein</fullName>
    </submittedName>
</protein>
<evidence type="ECO:0000256" key="5">
    <source>
        <dbReference type="SAM" id="Phobius"/>
    </source>
</evidence>
<sequence>MPVAVHTIDFRGRAGAIFICISLAVVLYVIGFATVAWSIRGSDHTGLWEACRCGKQGNDEDWFRATQAMITMGLIGVCLSFILVCIYMCVHSVSKNTTLIALTIICFLSVLCCLIGLGIFGSKVKDDVNWSFALTCIAGIFTLFGGILSILQMRTSGVQL</sequence>
<dbReference type="Proteomes" id="UP000014760">
    <property type="component" value="Unassembled WGS sequence"/>
</dbReference>
<evidence type="ECO:0000313" key="7">
    <source>
        <dbReference type="EnsemblMetazoa" id="CapteP215353"/>
    </source>
</evidence>
<dbReference type="EMBL" id="AMQN01005717">
    <property type="status" value="NOT_ANNOTATED_CDS"/>
    <property type="molecule type" value="Genomic_DNA"/>
</dbReference>
<dbReference type="Pfam" id="PF00822">
    <property type="entry name" value="PMP22_Claudin"/>
    <property type="match status" value="1"/>
</dbReference>
<reference evidence="6 8" key="2">
    <citation type="journal article" date="2013" name="Nature">
        <title>Insights into bilaterian evolution from three spiralian genomes.</title>
        <authorList>
            <person name="Simakov O."/>
            <person name="Marletaz F."/>
            <person name="Cho S.J."/>
            <person name="Edsinger-Gonzales E."/>
            <person name="Havlak P."/>
            <person name="Hellsten U."/>
            <person name="Kuo D.H."/>
            <person name="Larsson T."/>
            <person name="Lv J."/>
            <person name="Arendt D."/>
            <person name="Savage R."/>
            <person name="Osoegawa K."/>
            <person name="de Jong P."/>
            <person name="Grimwood J."/>
            <person name="Chapman J.A."/>
            <person name="Shapiro H."/>
            <person name="Aerts A."/>
            <person name="Otillar R.P."/>
            <person name="Terry A.Y."/>
            <person name="Boore J.L."/>
            <person name="Grigoriev I.V."/>
            <person name="Lindberg D.R."/>
            <person name="Seaver E.C."/>
            <person name="Weisblat D.A."/>
            <person name="Putnam N.H."/>
            <person name="Rokhsar D.S."/>
        </authorList>
    </citation>
    <scope>NUCLEOTIDE SEQUENCE</scope>
    <source>
        <strain evidence="6 8">I ESC-2004</strain>
    </source>
</reference>
<keyword evidence="2 5" id="KW-0812">Transmembrane</keyword>
<dbReference type="InterPro" id="IPR050579">
    <property type="entry name" value="PMP-22/EMP/MP20-like"/>
</dbReference>
<reference evidence="7" key="3">
    <citation type="submission" date="2015-06" db="UniProtKB">
        <authorList>
            <consortium name="EnsemblMetazoa"/>
        </authorList>
    </citation>
    <scope>IDENTIFICATION</scope>
</reference>
<evidence type="ECO:0000256" key="1">
    <source>
        <dbReference type="ARBA" id="ARBA00004141"/>
    </source>
</evidence>
<accession>R7UY86</accession>
<feature type="transmembrane region" description="Helical" evidence="5">
    <location>
        <begin position="16"/>
        <end position="39"/>
    </location>
</feature>
<keyword evidence="4 5" id="KW-0472">Membrane</keyword>
<evidence type="ECO:0000313" key="6">
    <source>
        <dbReference type="EMBL" id="ELU11543.1"/>
    </source>
</evidence>
<comment type="subcellular location">
    <subcellularLocation>
        <location evidence="1">Membrane</location>
        <topology evidence="1">Multi-pass membrane protein</topology>
    </subcellularLocation>
</comment>
<dbReference type="OrthoDB" id="6149483at2759"/>
<dbReference type="OMA" id="ADRIHIG"/>
<dbReference type="PANTHER" id="PTHR10671:SF108">
    <property type="entry name" value="CLAUDIN FAMILY PROTEIN-RELATED"/>
    <property type="match status" value="1"/>
</dbReference>
<dbReference type="AlphaFoldDB" id="R7UY86"/>
<keyword evidence="3 5" id="KW-1133">Transmembrane helix</keyword>
<dbReference type="EnsemblMetazoa" id="CapteT215353">
    <property type="protein sequence ID" value="CapteP215353"/>
    <property type="gene ID" value="CapteG215353"/>
</dbReference>
<organism evidence="6">
    <name type="scientific">Capitella teleta</name>
    <name type="common">Polychaete worm</name>
    <dbReference type="NCBI Taxonomy" id="283909"/>
    <lineage>
        <taxon>Eukaryota</taxon>
        <taxon>Metazoa</taxon>
        <taxon>Spiralia</taxon>
        <taxon>Lophotrochozoa</taxon>
        <taxon>Annelida</taxon>
        <taxon>Polychaeta</taxon>
        <taxon>Sedentaria</taxon>
        <taxon>Scolecida</taxon>
        <taxon>Capitellidae</taxon>
        <taxon>Capitella</taxon>
    </lineage>
</organism>